<proteinExistence type="predicted"/>
<dbReference type="SUPFAM" id="SSF53448">
    <property type="entry name" value="Nucleotide-diphospho-sugar transferases"/>
    <property type="match status" value="1"/>
</dbReference>
<sequence length="355" mass="37736">MKALVLAGGTGTRLRPLSYSMPKQLVPIANKPVLLHCLEDIAEIGVRDVGVIVGGHAQEIREEFGDGSALGLRITYLRQDEALGLAHCVLVARDFLGADDFVMYLGDNLLTGGIGAAAREFRARRPAAQILVRPVPDPSAFGVAVTDPSGRVTALVEKPRRPVGNLAVLGVYFFTPAVHEAVAAIEPSGRGELEITDALQWLVAAGHEVRARRFDGFWQDTGRIEDVLRCNRVLLEDITGRIDGEIDADSELSGQVIIEAGAKIVRSRIQGPAIIGADTLVEDSSVGPYASLGRGCVIRDSGVASSILLAEVAVSHVRHICDSLIGRAAQVRTAAAHVPHHRLVIGDTSTVEVQG</sequence>
<dbReference type="RefSeq" id="WP_242380807.1">
    <property type="nucleotide sequence ID" value="NZ_JAKRKC020000003.1"/>
</dbReference>
<dbReference type="CDD" id="cd04189">
    <property type="entry name" value="G1P_TT_long"/>
    <property type="match status" value="1"/>
</dbReference>
<dbReference type="InterPro" id="IPR029044">
    <property type="entry name" value="Nucleotide-diphossugar_trans"/>
</dbReference>
<organism evidence="2 3">
    <name type="scientific">Actinomadura luzonensis</name>
    <dbReference type="NCBI Taxonomy" id="2805427"/>
    <lineage>
        <taxon>Bacteria</taxon>
        <taxon>Bacillati</taxon>
        <taxon>Actinomycetota</taxon>
        <taxon>Actinomycetes</taxon>
        <taxon>Streptosporangiales</taxon>
        <taxon>Thermomonosporaceae</taxon>
        <taxon>Actinomadura</taxon>
    </lineage>
</organism>
<feature type="domain" description="Nucleotidyl transferase" evidence="1">
    <location>
        <begin position="2"/>
        <end position="234"/>
    </location>
</feature>
<dbReference type="Gene3D" id="3.90.550.10">
    <property type="entry name" value="Spore Coat Polysaccharide Biosynthesis Protein SpsA, Chain A"/>
    <property type="match status" value="1"/>
</dbReference>
<evidence type="ECO:0000313" key="3">
    <source>
        <dbReference type="Proteomes" id="UP001317259"/>
    </source>
</evidence>
<comment type="caution">
    <text evidence="2">The sequence shown here is derived from an EMBL/GenBank/DDBJ whole genome shotgun (WGS) entry which is preliminary data.</text>
</comment>
<reference evidence="2 3" key="1">
    <citation type="submission" date="2022-04" db="EMBL/GenBank/DDBJ databases">
        <title>Genome draft of Actinomadura sp. ATCC 31491.</title>
        <authorList>
            <person name="Shi X."/>
            <person name="Du Y."/>
        </authorList>
    </citation>
    <scope>NUCLEOTIDE SEQUENCE [LARGE SCALE GENOMIC DNA]</scope>
    <source>
        <strain evidence="2 3">ATCC 31491</strain>
    </source>
</reference>
<dbReference type="NCBIfam" id="TIGR01208">
    <property type="entry name" value="rmlA_long"/>
    <property type="match status" value="1"/>
</dbReference>
<keyword evidence="2" id="KW-0548">Nucleotidyltransferase</keyword>
<gene>
    <name evidence="2" type="ORF">MF672_045915</name>
</gene>
<name>A0ABT0G922_9ACTN</name>
<dbReference type="PANTHER" id="PTHR42883:SF2">
    <property type="entry name" value="THYMIDYLYLTRANSFERASE"/>
    <property type="match status" value="1"/>
</dbReference>
<dbReference type="GO" id="GO:0008879">
    <property type="term" value="F:glucose-1-phosphate thymidylyltransferase activity"/>
    <property type="evidence" value="ECO:0007669"/>
    <property type="project" value="UniProtKB-EC"/>
</dbReference>
<dbReference type="InterPro" id="IPR005835">
    <property type="entry name" value="NTP_transferase_dom"/>
</dbReference>
<dbReference type="Gene3D" id="2.160.10.10">
    <property type="entry name" value="Hexapeptide repeat proteins"/>
    <property type="match status" value="1"/>
</dbReference>
<keyword evidence="2" id="KW-0808">Transferase</keyword>
<dbReference type="InterPro" id="IPR005908">
    <property type="entry name" value="G1P_thy_trans_l"/>
</dbReference>
<dbReference type="EMBL" id="JAKRKC020000003">
    <property type="protein sequence ID" value="MCK2221091.1"/>
    <property type="molecule type" value="Genomic_DNA"/>
</dbReference>
<keyword evidence="3" id="KW-1185">Reference proteome</keyword>
<evidence type="ECO:0000259" key="1">
    <source>
        <dbReference type="Pfam" id="PF00483"/>
    </source>
</evidence>
<accession>A0ABT0G922</accession>
<dbReference type="Pfam" id="PF00483">
    <property type="entry name" value="NTP_transferase"/>
    <property type="match status" value="1"/>
</dbReference>
<evidence type="ECO:0000313" key="2">
    <source>
        <dbReference type="EMBL" id="MCK2221091.1"/>
    </source>
</evidence>
<dbReference type="PANTHER" id="PTHR42883">
    <property type="entry name" value="GLUCOSE-1-PHOSPHATE THYMIDYLTRANSFERASE"/>
    <property type="match status" value="1"/>
</dbReference>
<dbReference type="EC" id="2.7.7.24" evidence="2"/>
<dbReference type="Proteomes" id="UP001317259">
    <property type="component" value="Unassembled WGS sequence"/>
</dbReference>
<protein>
    <submittedName>
        <fullName evidence="2">Glucose-1-phosphate thymidylyltransferase</fullName>
        <ecNumber evidence="2">2.7.7.24</ecNumber>
    </submittedName>
</protein>